<protein>
    <submittedName>
        <fullName evidence="1">Uncharacterized protein</fullName>
    </submittedName>
</protein>
<dbReference type="EMBL" id="GBRH01248020">
    <property type="protein sequence ID" value="JAD49875.1"/>
    <property type="molecule type" value="Transcribed_RNA"/>
</dbReference>
<reference evidence="1" key="1">
    <citation type="submission" date="2014-09" db="EMBL/GenBank/DDBJ databases">
        <authorList>
            <person name="Magalhaes I.L.F."/>
            <person name="Oliveira U."/>
            <person name="Santos F.R."/>
            <person name="Vidigal T.H.D.A."/>
            <person name="Brescovit A.D."/>
            <person name="Santos A.J."/>
        </authorList>
    </citation>
    <scope>NUCLEOTIDE SEQUENCE</scope>
    <source>
        <tissue evidence="1">Shoot tissue taken approximately 20 cm above the soil surface</tissue>
    </source>
</reference>
<reference evidence="1" key="2">
    <citation type="journal article" date="2015" name="Data Brief">
        <title>Shoot transcriptome of the giant reed, Arundo donax.</title>
        <authorList>
            <person name="Barrero R.A."/>
            <person name="Guerrero F.D."/>
            <person name="Moolhuijzen P."/>
            <person name="Goolsby J.A."/>
            <person name="Tidwell J."/>
            <person name="Bellgard S.E."/>
            <person name="Bellgard M.I."/>
        </authorList>
    </citation>
    <scope>NUCLEOTIDE SEQUENCE</scope>
    <source>
        <tissue evidence="1">Shoot tissue taken approximately 20 cm above the soil surface</tissue>
    </source>
</reference>
<proteinExistence type="predicted"/>
<accession>A0A0A9ALP5</accession>
<organism evidence="1">
    <name type="scientific">Arundo donax</name>
    <name type="common">Giant reed</name>
    <name type="synonym">Donax arundinaceus</name>
    <dbReference type="NCBI Taxonomy" id="35708"/>
    <lineage>
        <taxon>Eukaryota</taxon>
        <taxon>Viridiplantae</taxon>
        <taxon>Streptophyta</taxon>
        <taxon>Embryophyta</taxon>
        <taxon>Tracheophyta</taxon>
        <taxon>Spermatophyta</taxon>
        <taxon>Magnoliopsida</taxon>
        <taxon>Liliopsida</taxon>
        <taxon>Poales</taxon>
        <taxon>Poaceae</taxon>
        <taxon>PACMAD clade</taxon>
        <taxon>Arundinoideae</taxon>
        <taxon>Arundineae</taxon>
        <taxon>Arundo</taxon>
    </lineage>
</organism>
<evidence type="ECO:0000313" key="1">
    <source>
        <dbReference type="EMBL" id="JAD49875.1"/>
    </source>
</evidence>
<dbReference type="AlphaFoldDB" id="A0A0A9ALP5"/>
<name>A0A0A9ALP5_ARUDO</name>
<sequence length="51" mass="5984">MHKLRITCFCHYQIVLSTIKSMNFAAIYSYDTGICPHAYQRNLPCPFLFLL</sequence>